<feature type="transmembrane region" description="Helical" evidence="6">
    <location>
        <begin position="114"/>
        <end position="137"/>
    </location>
</feature>
<dbReference type="PANTHER" id="PTHR30086:SF20">
    <property type="entry name" value="ARGININE EXPORTER PROTEIN ARGO-RELATED"/>
    <property type="match status" value="1"/>
</dbReference>
<feature type="transmembrane region" description="Helical" evidence="6">
    <location>
        <begin position="6"/>
        <end position="27"/>
    </location>
</feature>
<evidence type="ECO:0000256" key="1">
    <source>
        <dbReference type="ARBA" id="ARBA00004651"/>
    </source>
</evidence>
<feature type="transmembrane region" description="Helical" evidence="6">
    <location>
        <begin position="143"/>
        <end position="166"/>
    </location>
</feature>
<organism evidence="7 8">
    <name type="scientific">Modicisalibacter tunisiensis</name>
    <dbReference type="NCBI Taxonomy" id="390637"/>
    <lineage>
        <taxon>Bacteria</taxon>
        <taxon>Pseudomonadati</taxon>
        <taxon>Pseudomonadota</taxon>
        <taxon>Gammaproteobacteria</taxon>
        <taxon>Oceanospirillales</taxon>
        <taxon>Halomonadaceae</taxon>
        <taxon>Modicisalibacter</taxon>
    </lineage>
</organism>
<keyword evidence="8" id="KW-1185">Reference proteome</keyword>
<evidence type="ECO:0000256" key="5">
    <source>
        <dbReference type="ARBA" id="ARBA00023136"/>
    </source>
</evidence>
<evidence type="ECO:0000313" key="7">
    <source>
        <dbReference type="EMBL" id="MBZ9569141.1"/>
    </source>
</evidence>
<evidence type="ECO:0000256" key="2">
    <source>
        <dbReference type="ARBA" id="ARBA00022475"/>
    </source>
</evidence>
<name>A0ABS7X5B7_9GAMM</name>
<dbReference type="EMBL" id="JAGXFD010000002">
    <property type="protein sequence ID" value="MBZ9569141.1"/>
    <property type="molecule type" value="Genomic_DNA"/>
</dbReference>
<evidence type="ECO:0000313" key="8">
    <source>
        <dbReference type="Proteomes" id="UP001319883"/>
    </source>
</evidence>
<dbReference type="RefSeq" id="WP_224414360.1">
    <property type="nucleotide sequence ID" value="NZ_JAGXFC010000001.1"/>
</dbReference>
<reference evidence="7 8" key="1">
    <citation type="submission" date="2021-05" db="EMBL/GenBank/DDBJ databases">
        <title>Petroleum and Energy Research Collection (APPE): ex situ preservation of microbial diversity associated with the oil industry and exploitation of its biotechnological potential.</title>
        <authorList>
            <person name="Paixao C.T.M."/>
            <person name="Gomes M.B."/>
            <person name="Oliveira V.M."/>
        </authorList>
    </citation>
    <scope>NUCLEOTIDE SEQUENCE [LARGE SCALE GENOMIC DNA]</scope>
    <source>
        <strain evidence="7 8">LIT2</strain>
    </source>
</reference>
<evidence type="ECO:0000256" key="3">
    <source>
        <dbReference type="ARBA" id="ARBA00022692"/>
    </source>
</evidence>
<dbReference type="Pfam" id="PF01810">
    <property type="entry name" value="LysE"/>
    <property type="match status" value="1"/>
</dbReference>
<gene>
    <name evidence="7" type="ORF">KGQ91_15850</name>
</gene>
<keyword evidence="2" id="KW-1003">Cell membrane</keyword>
<keyword evidence="3 6" id="KW-0812">Transmembrane</keyword>
<dbReference type="Proteomes" id="UP001319883">
    <property type="component" value="Unassembled WGS sequence"/>
</dbReference>
<evidence type="ECO:0000256" key="6">
    <source>
        <dbReference type="SAM" id="Phobius"/>
    </source>
</evidence>
<protein>
    <submittedName>
        <fullName evidence="7">LysE family transporter</fullName>
    </submittedName>
</protein>
<proteinExistence type="predicted"/>
<dbReference type="PANTHER" id="PTHR30086">
    <property type="entry name" value="ARGININE EXPORTER PROTEIN ARGO"/>
    <property type="match status" value="1"/>
</dbReference>
<evidence type="ECO:0000256" key="4">
    <source>
        <dbReference type="ARBA" id="ARBA00022989"/>
    </source>
</evidence>
<keyword evidence="4 6" id="KW-1133">Transmembrane helix</keyword>
<keyword evidence="5 6" id="KW-0472">Membrane</keyword>
<feature type="transmembrane region" description="Helical" evidence="6">
    <location>
        <begin position="178"/>
        <end position="195"/>
    </location>
</feature>
<comment type="caution">
    <text evidence="7">The sequence shown here is derived from an EMBL/GenBank/DDBJ whole genome shotgun (WGS) entry which is preliminary data.</text>
</comment>
<sequence length="196" mass="19989">MWASALQGMATGAGLIVAIGAQNAFVLAQGLRRRSPWRVAAICTACDALLIGLGGLGLGPLIAGQVLLMTVARWGGAVFLIWQALQAWRRALAPAGLAAAPVACSRRGVTAETLAVTLLNPHVYLDTVVMLGAIGAVQASPGGFYAGAMSASGLWFFGLVAAAGWLAPRLAHPDVWRGIDAVIGGVLLLVAAQLVT</sequence>
<accession>A0ABS7X5B7</accession>
<comment type="subcellular location">
    <subcellularLocation>
        <location evidence="1">Cell membrane</location>
        <topology evidence="1">Multi-pass membrane protein</topology>
    </subcellularLocation>
</comment>
<dbReference type="InterPro" id="IPR001123">
    <property type="entry name" value="LeuE-type"/>
</dbReference>